<evidence type="ECO:0000256" key="5">
    <source>
        <dbReference type="ARBA" id="ARBA00023136"/>
    </source>
</evidence>
<keyword evidence="2" id="KW-1003">Cell membrane</keyword>
<gene>
    <name evidence="7" type="ORF">FY036_08315</name>
</gene>
<name>A0A5D4GXC5_9HYPH</name>
<evidence type="ECO:0000256" key="4">
    <source>
        <dbReference type="ARBA" id="ARBA00022989"/>
    </source>
</evidence>
<dbReference type="GO" id="GO:0005886">
    <property type="term" value="C:plasma membrane"/>
    <property type="evidence" value="ECO:0007669"/>
    <property type="project" value="UniProtKB-SubCell"/>
</dbReference>
<comment type="caution">
    <text evidence="7">The sequence shown here is derived from an EMBL/GenBank/DDBJ whole genome shotgun (WGS) entry which is preliminary data.</text>
</comment>
<dbReference type="InterPro" id="IPR050833">
    <property type="entry name" value="Poly_Biosynth_Transport"/>
</dbReference>
<proteinExistence type="predicted"/>
<protein>
    <submittedName>
        <fullName evidence="7">Uncharacterized protein</fullName>
    </submittedName>
</protein>
<feature type="transmembrane region" description="Helical" evidence="6">
    <location>
        <begin position="442"/>
        <end position="461"/>
    </location>
</feature>
<sequence length="475" mass="50629">MAAQAVLRATALVETLSCAGAEIRGTHGFAALQSPHMSEAGAILPTSPSFVAGVRERLDYLLRAGLVVGNQGLNSAANLAISLYLIRMLGVAEFGIYAVYFATAFGISAVVNALIASPLVSIASQKAASVRAAMIVSASVAITAISLALLLLALGLDLVLWLVAGSAHKTLLAVAFGTSMAASEFLRRACFLSGRADKVWRFDLLRYGLLLVVFTLLAWFNAEATTAQYVLLMTVSNGLAVAVLALPDLTGHASSWSYKRARVHIAHFARSGRWLSLSSMLQFAGDHALLLIAAFMVGPFAAGTIRICQAIVGVVNPILSALEHMLPKKLGEDIRQHGSEHALVAHRRVSMLIMLAMASILSIVALFAPFILDKVSGEELHGYEMLLRLYCALWLLYPIVQMLSFIFRARGRTVPVLVSQSIAAGLALATSIPLIGQFGAYGVVWGTIIAQIAAIVTLVLMSERKSPLLLRENGR</sequence>
<evidence type="ECO:0000256" key="3">
    <source>
        <dbReference type="ARBA" id="ARBA00022692"/>
    </source>
</evidence>
<feature type="transmembrane region" description="Helical" evidence="6">
    <location>
        <begin position="98"/>
        <end position="120"/>
    </location>
</feature>
<evidence type="ECO:0000313" key="8">
    <source>
        <dbReference type="Proteomes" id="UP000323258"/>
    </source>
</evidence>
<feature type="transmembrane region" description="Helical" evidence="6">
    <location>
        <begin position="274"/>
        <end position="297"/>
    </location>
</feature>
<feature type="transmembrane region" description="Helical" evidence="6">
    <location>
        <begin position="414"/>
        <end position="436"/>
    </location>
</feature>
<feature type="transmembrane region" description="Helical" evidence="6">
    <location>
        <begin position="132"/>
        <end position="154"/>
    </location>
</feature>
<feature type="transmembrane region" description="Helical" evidence="6">
    <location>
        <begin position="228"/>
        <end position="253"/>
    </location>
</feature>
<reference evidence="7 8" key="2">
    <citation type="submission" date="2019-09" db="EMBL/GenBank/DDBJ databases">
        <title>Mesorhizobium sp. MaA-C15 isolated from Microcystis aeruginosa.</title>
        <authorList>
            <person name="Jeong S.E."/>
            <person name="Jin H.M."/>
            <person name="Jeon C.O."/>
        </authorList>
    </citation>
    <scope>NUCLEOTIDE SEQUENCE [LARGE SCALE GENOMIC DNA]</scope>
    <source>
        <strain evidence="7 8">MaA-C15</strain>
    </source>
</reference>
<dbReference type="Proteomes" id="UP000323258">
    <property type="component" value="Unassembled WGS sequence"/>
</dbReference>
<dbReference type="AlphaFoldDB" id="A0A5D4GXC5"/>
<feature type="transmembrane region" description="Helical" evidence="6">
    <location>
        <begin position="352"/>
        <end position="372"/>
    </location>
</feature>
<dbReference type="PANTHER" id="PTHR30250">
    <property type="entry name" value="PST FAMILY PREDICTED COLANIC ACID TRANSPORTER"/>
    <property type="match status" value="1"/>
</dbReference>
<evidence type="ECO:0000256" key="6">
    <source>
        <dbReference type="SAM" id="Phobius"/>
    </source>
</evidence>
<accession>A0A5D4GXC5</accession>
<feature type="transmembrane region" description="Helical" evidence="6">
    <location>
        <begin position="387"/>
        <end position="407"/>
    </location>
</feature>
<keyword evidence="8" id="KW-1185">Reference proteome</keyword>
<keyword evidence="5 6" id="KW-0472">Membrane</keyword>
<dbReference type="EMBL" id="VSZS01000060">
    <property type="protein sequence ID" value="TYR33058.1"/>
    <property type="molecule type" value="Genomic_DNA"/>
</dbReference>
<evidence type="ECO:0000256" key="2">
    <source>
        <dbReference type="ARBA" id="ARBA00022475"/>
    </source>
</evidence>
<evidence type="ECO:0000256" key="1">
    <source>
        <dbReference type="ARBA" id="ARBA00004651"/>
    </source>
</evidence>
<organism evidence="7 8">
    <name type="scientific">Neoaquamicrobium microcysteis</name>
    <dbReference type="NCBI Taxonomy" id="2682781"/>
    <lineage>
        <taxon>Bacteria</taxon>
        <taxon>Pseudomonadati</taxon>
        <taxon>Pseudomonadota</taxon>
        <taxon>Alphaproteobacteria</taxon>
        <taxon>Hyphomicrobiales</taxon>
        <taxon>Phyllobacteriaceae</taxon>
        <taxon>Neoaquamicrobium</taxon>
    </lineage>
</organism>
<comment type="subcellular location">
    <subcellularLocation>
        <location evidence="1">Cell membrane</location>
        <topology evidence="1">Multi-pass membrane protein</topology>
    </subcellularLocation>
</comment>
<reference evidence="7 8" key="1">
    <citation type="submission" date="2019-08" db="EMBL/GenBank/DDBJ databases">
        <authorList>
            <person name="Seo Y.L."/>
        </authorList>
    </citation>
    <scope>NUCLEOTIDE SEQUENCE [LARGE SCALE GENOMIC DNA]</scope>
    <source>
        <strain evidence="7 8">MaA-C15</strain>
    </source>
</reference>
<keyword evidence="4 6" id="KW-1133">Transmembrane helix</keyword>
<evidence type="ECO:0000313" key="7">
    <source>
        <dbReference type="EMBL" id="TYR33058.1"/>
    </source>
</evidence>
<dbReference type="PANTHER" id="PTHR30250:SF11">
    <property type="entry name" value="O-ANTIGEN TRANSPORTER-RELATED"/>
    <property type="match status" value="1"/>
</dbReference>
<feature type="transmembrane region" description="Helical" evidence="6">
    <location>
        <begin position="204"/>
        <end position="222"/>
    </location>
</feature>
<keyword evidence="3 6" id="KW-0812">Transmembrane</keyword>
<feature type="transmembrane region" description="Helical" evidence="6">
    <location>
        <begin position="160"/>
        <end position="183"/>
    </location>
</feature>